<dbReference type="InterPro" id="IPR011043">
    <property type="entry name" value="Gal_Oxase/kelch_b-propeller"/>
</dbReference>
<evidence type="ECO:0000313" key="3">
    <source>
        <dbReference type="Proteomes" id="UP001140510"/>
    </source>
</evidence>
<dbReference type="SUPFAM" id="SSF50965">
    <property type="entry name" value="Galactose oxidase, central domain"/>
    <property type="match status" value="1"/>
</dbReference>
<dbReference type="PANTHER" id="PTHR45632">
    <property type="entry name" value="LD33804P"/>
    <property type="match status" value="1"/>
</dbReference>
<comment type="caution">
    <text evidence="2">The sequence shown here is derived from an EMBL/GenBank/DDBJ whole genome shotgun (WGS) entry which is preliminary data.</text>
</comment>
<evidence type="ECO:0000256" key="1">
    <source>
        <dbReference type="SAM" id="SignalP"/>
    </source>
</evidence>
<evidence type="ECO:0000313" key="2">
    <source>
        <dbReference type="EMBL" id="KAJ4400423.1"/>
    </source>
</evidence>
<dbReference type="Pfam" id="PF24681">
    <property type="entry name" value="Kelch_KLHDC2_KLHL20_DRC7"/>
    <property type="match status" value="1"/>
</dbReference>
<feature type="signal peptide" evidence="1">
    <location>
        <begin position="1"/>
        <end position="22"/>
    </location>
</feature>
<dbReference type="InterPro" id="IPR006652">
    <property type="entry name" value="Kelch_1"/>
</dbReference>
<dbReference type="OrthoDB" id="45365at2759"/>
<feature type="chain" id="PRO_5040717984" description="Galactose oxidase" evidence="1">
    <location>
        <begin position="23"/>
        <end position="353"/>
    </location>
</feature>
<dbReference type="Gene3D" id="2.120.10.80">
    <property type="entry name" value="Kelch-type beta propeller"/>
    <property type="match status" value="2"/>
</dbReference>
<name>A0A9W8ZAW1_9PLEO</name>
<keyword evidence="1" id="KW-0732">Signal</keyword>
<sequence length="353" mass="37333">MIQSIIQMLFVAFLSLLTPAFSHPTHHTSWTPLAPLPLPRQEHTTVFLPPSTIAVLGGIIPTNDTGPLPITTTLLMQFYSILNNTWSTSAPLPRAMNHINAAVVDGRIYVLGGLADLGEAQPAWRGVGDAFVYSPRADTWTRLPSLPDGEARGSAAVGVYGSKIVLAGGMTDLELSGNRSQNTVAVVSVFDTESCGWETVSDAAKYLPEGRDHAAAAVVGSEMYVLGGREQGQENVKGTVFVLDLDDFDAGWTIGGARMPTPRGGVAAGVIGKKVYVLGGEGNANADSGVFGEVEVYDTRKDKWASLGSMRMPRHGTYAVGVGNKVYVPGGGVRQSGAPVADFDVFQPCVFEL</sequence>
<dbReference type="Proteomes" id="UP001140510">
    <property type="component" value="Unassembled WGS sequence"/>
</dbReference>
<dbReference type="Pfam" id="PF01344">
    <property type="entry name" value="Kelch_1"/>
    <property type="match status" value="1"/>
</dbReference>
<dbReference type="InterPro" id="IPR015915">
    <property type="entry name" value="Kelch-typ_b-propeller"/>
</dbReference>
<evidence type="ECO:0008006" key="4">
    <source>
        <dbReference type="Google" id="ProtNLM"/>
    </source>
</evidence>
<dbReference type="AlphaFoldDB" id="A0A9W8ZAW1"/>
<dbReference type="SMART" id="SM00612">
    <property type="entry name" value="Kelch"/>
    <property type="match status" value="4"/>
</dbReference>
<protein>
    <recommendedName>
        <fullName evidence="4">Galactose oxidase</fullName>
    </recommendedName>
</protein>
<dbReference type="EMBL" id="JAPEVA010000089">
    <property type="protein sequence ID" value="KAJ4400423.1"/>
    <property type="molecule type" value="Genomic_DNA"/>
</dbReference>
<organism evidence="2 3">
    <name type="scientific">Didymella pomorum</name>
    <dbReference type="NCBI Taxonomy" id="749634"/>
    <lineage>
        <taxon>Eukaryota</taxon>
        <taxon>Fungi</taxon>
        <taxon>Dikarya</taxon>
        <taxon>Ascomycota</taxon>
        <taxon>Pezizomycotina</taxon>
        <taxon>Dothideomycetes</taxon>
        <taxon>Pleosporomycetidae</taxon>
        <taxon>Pleosporales</taxon>
        <taxon>Pleosporineae</taxon>
        <taxon>Didymellaceae</taxon>
        <taxon>Didymella</taxon>
    </lineage>
</organism>
<gene>
    <name evidence="2" type="ORF">N0V91_008677</name>
</gene>
<accession>A0A9W8ZAW1</accession>
<reference evidence="2" key="1">
    <citation type="submission" date="2022-10" db="EMBL/GenBank/DDBJ databases">
        <title>Tapping the CABI collections for fungal endophytes: first genome assemblies for Collariella, Neodidymelliopsis, Ascochyta clinopodiicola, Didymella pomorum, Didymosphaeria variabile, Neocosmospora piperis and Neocucurbitaria cava.</title>
        <authorList>
            <person name="Hill R."/>
        </authorList>
    </citation>
    <scope>NUCLEOTIDE SEQUENCE</scope>
    <source>
        <strain evidence="2">IMI 355091</strain>
    </source>
</reference>
<keyword evidence="3" id="KW-1185">Reference proteome</keyword>
<proteinExistence type="predicted"/>